<reference evidence="2" key="1">
    <citation type="journal article" date="2020" name="mSystems">
        <title>Genome- and Community-Level Interaction Insights into Carbon Utilization and Element Cycling Functions of Hydrothermarchaeota in Hydrothermal Sediment.</title>
        <authorList>
            <person name="Zhou Z."/>
            <person name="Liu Y."/>
            <person name="Xu W."/>
            <person name="Pan J."/>
            <person name="Luo Z.H."/>
            <person name="Li M."/>
        </authorList>
    </citation>
    <scope>NUCLEOTIDE SEQUENCE [LARGE SCALE GENOMIC DNA]</scope>
    <source>
        <strain evidence="2">HyVt-493</strain>
    </source>
</reference>
<keyword evidence="1" id="KW-1133">Transmembrane helix</keyword>
<protein>
    <recommendedName>
        <fullName evidence="3">DUF2975 domain-containing protein</fullName>
    </recommendedName>
</protein>
<feature type="transmembrane region" description="Helical" evidence="1">
    <location>
        <begin position="137"/>
        <end position="160"/>
    </location>
</feature>
<dbReference type="Proteomes" id="UP000885750">
    <property type="component" value="Unassembled WGS sequence"/>
</dbReference>
<organism evidence="2">
    <name type="scientific">Leucothrix mucor</name>
    <dbReference type="NCBI Taxonomy" id="45248"/>
    <lineage>
        <taxon>Bacteria</taxon>
        <taxon>Pseudomonadati</taxon>
        <taxon>Pseudomonadota</taxon>
        <taxon>Gammaproteobacteria</taxon>
        <taxon>Thiotrichales</taxon>
        <taxon>Thiotrichaceae</taxon>
        <taxon>Leucothrix</taxon>
    </lineage>
</organism>
<keyword evidence="1" id="KW-0812">Transmembrane</keyword>
<sequence>MQLHKSAIGLWMSPMTKLLGIALLLINSFYWFTPAFAESVAIMYSGIDASHYTLTSSNRLLGWLISSLQISLLTYGLFTVASIFQDFANGIWFVDSFGNKIKRFGVSLLIFSLLSPVVQALTGFALTYTNPETQRMIVLSISIDGKGIIILLVGILLILIGKVMAEATRLADENSQII</sequence>
<comment type="caution">
    <text evidence="2">The sequence shown here is derived from an EMBL/GenBank/DDBJ whole genome shotgun (WGS) entry which is preliminary data.</text>
</comment>
<evidence type="ECO:0000313" key="2">
    <source>
        <dbReference type="EMBL" id="HFC92131.1"/>
    </source>
</evidence>
<keyword evidence="1" id="KW-0472">Membrane</keyword>
<feature type="transmembrane region" description="Helical" evidence="1">
    <location>
        <begin position="104"/>
        <end position="125"/>
    </location>
</feature>
<name>A0A7V2SZ53_LEUMU</name>
<accession>A0A7V2SZ53</accession>
<evidence type="ECO:0008006" key="3">
    <source>
        <dbReference type="Google" id="ProtNLM"/>
    </source>
</evidence>
<dbReference type="EMBL" id="DRMS01000188">
    <property type="protein sequence ID" value="HFC92131.1"/>
    <property type="molecule type" value="Genomic_DNA"/>
</dbReference>
<dbReference type="AlphaFoldDB" id="A0A7V2SZ53"/>
<feature type="transmembrane region" description="Helical" evidence="1">
    <location>
        <begin position="61"/>
        <end position="84"/>
    </location>
</feature>
<gene>
    <name evidence="2" type="ORF">ENJ51_04890</name>
</gene>
<evidence type="ECO:0000256" key="1">
    <source>
        <dbReference type="SAM" id="Phobius"/>
    </source>
</evidence>
<proteinExistence type="predicted"/>